<dbReference type="SUPFAM" id="SSF144122">
    <property type="entry name" value="Tim10-like"/>
    <property type="match status" value="1"/>
</dbReference>
<comment type="similarity">
    <text evidence="1">Belongs to the small Tim family.</text>
</comment>
<sequence length="105" mass="11581">MESMLDVEQLKKLTPEQQRQVIAGVQEQAVLQQASTLVSDLSEKCTIACIKAPGESLVKTEQQCLTRCMDRYMESWNYVAKVLQSRILPNNASSLGGMGDGPTFS</sequence>
<keyword evidence="1" id="KW-0496">Mitochondrion</keyword>
<organism evidence="4">
    <name type="scientific">Strongyloides stercoralis</name>
    <name type="common">Threadworm</name>
    <dbReference type="NCBI Taxonomy" id="6248"/>
    <lineage>
        <taxon>Eukaryota</taxon>
        <taxon>Metazoa</taxon>
        <taxon>Ecdysozoa</taxon>
        <taxon>Nematoda</taxon>
        <taxon>Chromadorea</taxon>
        <taxon>Rhabditida</taxon>
        <taxon>Tylenchina</taxon>
        <taxon>Panagrolaimomorpha</taxon>
        <taxon>Strongyloidoidea</taxon>
        <taxon>Strongyloididae</taxon>
        <taxon>Strongyloides</taxon>
    </lineage>
</organism>
<evidence type="ECO:0000313" key="4">
    <source>
        <dbReference type="WBParaSite" id="SSTP_0000548800.1"/>
    </source>
</evidence>
<keyword evidence="1" id="KW-0999">Mitochondrion inner membrane</keyword>
<reference evidence="4" key="1">
    <citation type="submission" date="2015-08" db="UniProtKB">
        <authorList>
            <consortium name="WormBaseParasite"/>
        </authorList>
    </citation>
    <scope>IDENTIFICATION</scope>
</reference>
<keyword evidence="1" id="KW-0811">Translocation</keyword>
<evidence type="ECO:0000313" key="3">
    <source>
        <dbReference type="Proteomes" id="UP000035681"/>
    </source>
</evidence>
<dbReference type="WBParaSite" id="TCONS_00003154.p1">
    <property type="protein sequence ID" value="TCONS_00003154.p1"/>
    <property type="gene ID" value="XLOC_002904"/>
</dbReference>
<dbReference type="GO" id="GO:0015031">
    <property type="term" value="P:protein transport"/>
    <property type="evidence" value="ECO:0007669"/>
    <property type="project" value="UniProtKB-KW"/>
</dbReference>
<keyword evidence="1" id="KW-0813">Transport</keyword>
<comment type="domain">
    <text evidence="1">The twin CX3C motif contains 4 conserved Cys residues that form 2 disulfide bonds in the mitochondrial intermembrane space.</text>
</comment>
<dbReference type="GO" id="GO:0005743">
    <property type="term" value="C:mitochondrial inner membrane"/>
    <property type="evidence" value="ECO:0007669"/>
    <property type="project" value="UniProtKB-SubCell"/>
</dbReference>
<dbReference type="Gene3D" id="1.10.287.810">
    <property type="entry name" value="Mitochondrial import inner membrane translocase subunit tim13 like domains"/>
    <property type="match status" value="1"/>
</dbReference>
<name>A0A0K0E7L3_STRER</name>
<keyword evidence="3" id="KW-1185">Reference proteome</keyword>
<dbReference type="Proteomes" id="UP000035681">
    <property type="component" value="Unplaced"/>
</dbReference>
<comment type="subunit">
    <text evidence="1">Heterohexamer.</text>
</comment>
<dbReference type="STRING" id="6248.A0A0K0E7L3"/>
<comment type="subcellular location">
    <subcellularLocation>
        <location evidence="1">Mitochondrion inner membrane</location>
        <topology evidence="1">Peripheral membrane protein</topology>
        <orientation evidence="1">Intermembrane side</orientation>
    </subcellularLocation>
</comment>
<accession>A0A0K0E7L3</accession>
<dbReference type="WBParaSite" id="SSTP_0000548800.1">
    <property type="protein sequence ID" value="SSTP_0000548800.1"/>
    <property type="gene ID" value="SSTP_0000548800"/>
</dbReference>
<protein>
    <recommendedName>
        <fullName evidence="1">Mitochondrial import inner membrane translocase subunit</fullName>
    </recommendedName>
</protein>
<keyword evidence="1" id="KW-0472">Membrane</keyword>
<feature type="domain" description="Tim10-like" evidence="2">
    <location>
        <begin position="25"/>
        <end position="84"/>
    </location>
</feature>
<keyword evidence="1" id="KW-0653">Protein transport</keyword>
<dbReference type="InterPro" id="IPR004217">
    <property type="entry name" value="Tim10-like"/>
</dbReference>
<dbReference type="Pfam" id="PF02953">
    <property type="entry name" value="zf-Tim10_DDP"/>
    <property type="match status" value="1"/>
</dbReference>
<evidence type="ECO:0000256" key="1">
    <source>
        <dbReference type="RuleBase" id="RU367043"/>
    </source>
</evidence>
<keyword evidence="1" id="KW-1015">Disulfide bond</keyword>
<proteinExistence type="inferred from homology"/>
<dbReference type="AlphaFoldDB" id="A0A0K0E7L3"/>
<comment type="function">
    <text evidence="1">Mitochondrial intermembrane chaperone that participates in the import and insertion of some multi-pass transmembrane proteins into the mitochondrial inner membrane. Also required for the transfer of beta-barrel precursors from the TOM complex to the sorting and assembly machinery (SAM complex) of the outer membrane. Acts as a chaperone-like protein that protects the hydrophobic precursors from aggregation and guide them through the mitochondrial intermembrane space.</text>
</comment>
<keyword evidence="1" id="KW-0143">Chaperone</keyword>
<evidence type="ECO:0000259" key="2">
    <source>
        <dbReference type="Pfam" id="PF02953"/>
    </source>
</evidence>
<dbReference type="InterPro" id="IPR035427">
    <property type="entry name" value="Tim10-like_dom_sf"/>
</dbReference>